<keyword evidence="4 6" id="KW-0472">Membrane</keyword>
<evidence type="ECO:0000256" key="1">
    <source>
        <dbReference type="ARBA" id="ARBA00004651"/>
    </source>
</evidence>
<feature type="transmembrane region" description="Helical" evidence="6">
    <location>
        <begin position="423"/>
        <end position="444"/>
    </location>
</feature>
<feature type="transmembrane region" description="Helical" evidence="6">
    <location>
        <begin position="359"/>
        <end position="379"/>
    </location>
</feature>
<dbReference type="RefSeq" id="WP_169399294.1">
    <property type="nucleotide sequence ID" value="NZ_BAAAJH010000009.1"/>
</dbReference>
<feature type="transmembrane region" description="Helical" evidence="6">
    <location>
        <begin position="299"/>
        <end position="316"/>
    </location>
</feature>
<comment type="caution">
    <text evidence="8">The sequence shown here is derived from an EMBL/GenBank/DDBJ whole genome shotgun (WGS) entry which is preliminary data.</text>
</comment>
<feature type="transmembrane region" description="Helical" evidence="6">
    <location>
        <begin position="328"/>
        <end position="347"/>
    </location>
</feature>
<feature type="domain" description="Major facilitator superfamily (MFS) profile" evidence="7">
    <location>
        <begin position="13"/>
        <end position="449"/>
    </location>
</feature>
<reference evidence="8 9" key="1">
    <citation type="submission" date="2020-04" db="EMBL/GenBank/DDBJ databases">
        <authorList>
            <person name="Klaysubun C."/>
            <person name="Duangmal K."/>
            <person name="Lipun K."/>
        </authorList>
    </citation>
    <scope>NUCLEOTIDE SEQUENCE [LARGE SCALE GENOMIC DNA]</scope>
    <source>
        <strain evidence="8 9">JCM 11839</strain>
    </source>
</reference>
<feature type="compositionally biased region" description="Low complexity" evidence="5">
    <location>
        <begin position="545"/>
        <end position="567"/>
    </location>
</feature>
<evidence type="ECO:0000313" key="9">
    <source>
        <dbReference type="Proteomes" id="UP001296706"/>
    </source>
</evidence>
<dbReference type="Proteomes" id="UP001296706">
    <property type="component" value="Unassembled WGS sequence"/>
</dbReference>
<evidence type="ECO:0000256" key="6">
    <source>
        <dbReference type="SAM" id="Phobius"/>
    </source>
</evidence>
<sequence length="575" mass="60578">MDRLPWSRWHWLVLLGLGTVWILDGIEVTIVGALAERLTEPGSGLALSETQVGLAASMYVAGAVIGSLVFGYLTDRLGRKKLFLVTLGLYLAATTATAFSFDAWFFLLMRFLTGAGIGGEYAAINSAIDELVPARIRARVSLAVNGSYWGGAAVGAALTLLLLDPALFPADIGWRLAFGLGAVLGLAILVVRRHVPESPRWLYTHGHNDEAETLVDEIERAVERETGTPLAPVHATLDVTQRRSTGFGEIARTVLRTYPRRTLLGLALFVGQAFLYNAVYFTFALVLATFFGVPSASSGLYLIPLALGSLVGPLVLGRLFDTVGRRTMISISYLGSGVLLVGTGWLFSTGALSAWTLSGAWAAIFFLASCGASAAYLTVSEIFPMEIRAMCIALFYAVGTGLGGIVGPVLFSSLVATGRPGSVAVGYYIGAAVMIIGGIAELALGVEAAGRSLEDIAAPLSASPARASGAGADHDHDRVPPPPTPPRTYNADPVDDDPERDRELGALLEALRTGPLERSELQARAGAHDWAPDRFAAALHHGLATGALLPDGPDGSRSSADSDGAPGRVRARYHD</sequence>
<dbReference type="PANTHER" id="PTHR23508">
    <property type="entry name" value="CARBOXYLIC ACID TRANSPORTER PROTEIN HOMOLOG"/>
    <property type="match status" value="1"/>
</dbReference>
<feature type="transmembrane region" description="Helical" evidence="6">
    <location>
        <begin position="82"/>
        <end position="101"/>
    </location>
</feature>
<keyword evidence="3 6" id="KW-1133">Transmembrane helix</keyword>
<evidence type="ECO:0000256" key="2">
    <source>
        <dbReference type="ARBA" id="ARBA00022692"/>
    </source>
</evidence>
<organism evidence="8 9">
    <name type="scientific">Pseudonocardia xinjiangensis</name>
    <dbReference type="NCBI Taxonomy" id="75289"/>
    <lineage>
        <taxon>Bacteria</taxon>
        <taxon>Bacillati</taxon>
        <taxon>Actinomycetota</taxon>
        <taxon>Actinomycetes</taxon>
        <taxon>Pseudonocardiales</taxon>
        <taxon>Pseudonocardiaceae</taxon>
        <taxon>Pseudonocardia</taxon>
    </lineage>
</organism>
<feature type="region of interest" description="Disordered" evidence="5">
    <location>
        <begin position="545"/>
        <end position="575"/>
    </location>
</feature>
<dbReference type="InterPro" id="IPR005828">
    <property type="entry name" value="MFS_sugar_transport-like"/>
</dbReference>
<dbReference type="InterPro" id="IPR020846">
    <property type="entry name" value="MFS_dom"/>
</dbReference>
<gene>
    <name evidence="8" type="ORF">HF577_29710</name>
</gene>
<keyword evidence="9" id="KW-1185">Reference proteome</keyword>
<feature type="transmembrane region" description="Helical" evidence="6">
    <location>
        <begin position="140"/>
        <end position="160"/>
    </location>
</feature>
<dbReference type="EMBL" id="JAAXKY010000137">
    <property type="protein sequence ID" value="NMH81259.1"/>
    <property type="molecule type" value="Genomic_DNA"/>
</dbReference>
<feature type="transmembrane region" description="Helical" evidence="6">
    <location>
        <begin position="263"/>
        <end position="293"/>
    </location>
</feature>
<feature type="region of interest" description="Disordered" evidence="5">
    <location>
        <begin position="464"/>
        <end position="499"/>
    </location>
</feature>
<dbReference type="Pfam" id="PF00083">
    <property type="entry name" value="Sugar_tr"/>
    <property type="match status" value="1"/>
</dbReference>
<proteinExistence type="predicted"/>
<protein>
    <submittedName>
        <fullName evidence="8">MFS transporter</fullName>
    </submittedName>
</protein>
<dbReference type="CDD" id="cd17316">
    <property type="entry name" value="MFS_SV2_like"/>
    <property type="match status" value="1"/>
</dbReference>
<dbReference type="PANTHER" id="PTHR23508:SF10">
    <property type="entry name" value="CARBOXYLIC ACID TRANSPORTER PROTEIN HOMOLOG"/>
    <property type="match status" value="1"/>
</dbReference>
<evidence type="ECO:0000259" key="7">
    <source>
        <dbReference type="PROSITE" id="PS50850"/>
    </source>
</evidence>
<feature type="transmembrane region" description="Helical" evidence="6">
    <location>
        <begin position="391"/>
        <end position="411"/>
    </location>
</feature>
<dbReference type="PROSITE" id="PS50850">
    <property type="entry name" value="MFS"/>
    <property type="match status" value="1"/>
</dbReference>
<dbReference type="SUPFAM" id="SSF103473">
    <property type="entry name" value="MFS general substrate transporter"/>
    <property type="match status" value="1"/>
</dbReference>
<feature type="transmembrane region" description="Helical" evidence="6">
    <location>
        <begin position="107"/>
        <end position="128"/>
    </location>
</feature>
<name>A0ABX1RP32_9PSEU</name>
<feature type="transmembrane region" description="Helical" evidence="6">
    <location>
        <begin position="172"/>
        <end position="191"/>
    </location>
</feature>
<dbReference type="Gene3D" id="1.20.1250.20">
    <property type="entry name" value="MFS general substrate transporter like domains"/>
    <property type="match status" value="1"/>
</dbReference>
<comment type="subcellular location">
    <subcellularLocation>
        <location evidence="1">Cell membrane</location>
        <topology evidence="1">Multi-pass membrane protein</topology>
    </subcellularLocation>
</comment>
<evidence type="ECO:0000256" key="4">
    <source>
        <dbReference type="ARBA" id="ARBA00023136"/>
    </source>
</evidence>
<feature type="transmembrane region" description="Helical" evidence="6">
    <location>
        <begin position="51"/>
        <end position="70"/>
    </location>
</feature>
<evidence type="ECO:0000256" key="5">
    <source>
        <dbReference type="SAM" id="MobiDB-lite"/>
    </source>
</evidence>
<evidence type="ECO:0000313" key="8">
    <source>
        <dbReference type="EMBL" id="NMH81259.1"/>
    </source>
</evidence>
<keyword evidence="2 6" id="KW-0812">Transmembrane</keyword>
<dbReference type="InterPro" id="IPR036259">
    <property type="entry name" value="MFS_trans_sf"/>
</dbReference>
<accession>A0ABX1RP32</accession>
<evidence type="ECO:0000256" key="3">
    <source>
        <dbReference type="ARBA" id="ARBA00022989"/>
    </source>
</evidence>